<evidence type="ECO:0000256" key="2">
    <source>
        <dbReference type="SAM" id="Phobius"/>
    </source>
</evidence>
<evidence type="ECO:0000256" key="1">
    <source>
        <dbReference type="SAM" id="MobiDB-lite"/>
    </source>
</evidence>
<keyword evidence="2" id="KW-0812">Transmembrane</keyword>
<comment type="caution">
    <text evidence="3">The sequence shown here is derived from an EMBL/GenBank/DDBJ whole genome shotgun (WGS) entry which is preliminary data.</text>
</comment>
<feature type="transmembrane region" description="Helical" evidence="2">
    <location>
        <begin position="6"/>
        <end position="27"/>
    </location>
</feature>
<keyword evidence="2" id="KW-0472">Membrane</keyword>
<reference evidence="3 4" key="1">
    <citation type="journal article" date="2016" name="Nat. Commun.">
        <title>Thousands of microbial genomes shed light on interconnected biogeochemical processes in an aquifer system.</title>
        <authorList>
            <person name="Anantharaman K."/>
            <person name="Brown C.T."/>
            <person name="Hug L.A."/>
            <person name="Sharon I."/>
            <person name="Castelle C.J."/>
            <person name="Probst A.J."/>
            <person name="Thomas B.C."/>
            <person name="Singh A."/>
            <person name="Wilkins M.J."/>
            <person name="Karaoz U."/>
            <person name="Brodie E.L."/>
            <person name="Williams K.H."/>
            <person name="Hubbard S.S."/>
            <person name="Banfield J.F."/>
        </authorList>
    </citation>
    <scope>NUCLEOTIDE SEQUENCE [LARGE SCALE GENOMIC DNA]</scope>
</reference>
<dbReference type="AlphaFoldDB" id="A0A1G2K3L3"/>
<dbReference type="Proteomes" id="UP000177152">
    <property type="component" value="Unassembled WGS sequence"/>
</dbReference>
<evidence type="ECO:0000313" key="3">
    <source>
        <dbReference type="EMBL" id="OGZ93763.1"/>
    </source>
</evidence>
<dbReference type="SUPFAM" id="SSF82171">
    <property type="entry name" value="DPP6 N-terminal domain-like"/>
    <property type="match status" value="1"/>
</dbReference>
<dbReference type="InterPro" id="IPR011042">
    <property type="entry name" value="6-blade_b-propeller_TolB-like"/>
</dbReference>
<evidence type="ECO:0000313" key="4">
    <source>
        <dbReference type="Proteomes" id="UP000177152"/>
    </source>
</evidence>
<dbReference type="EMBL" id="MHQC01000051">
    <property type="protein sequence ID" value="OGZ93763.1"/>
    <property type="molecule type" value="Genomic_DNA"/>
</dbReference>
<protein>
    <recommendedName>
        <fullName evidence="5">Dipeptidylpeptidase IV N-terminal domain-containing protein</fullName>
    </recommendedName>
</protein>
<organism evidence="3 4">
    <name type="scientific">Candidatus Sungbacteria bacterium RIFCSPHIGHO2_01_FULL_47_32</name>
    <dbReference type="NCBI Taxonomy" id="1802264"/>
    <lineage>
        <taxon>Bacteria</taxon>
        <taxon>Candidatus Sungiibacteriota</taxon>
    </lineage>
</organism>
<feature type="region of interest" description="Disordered" evidence="1">
    <location>
        <begin position="51"/>
        <end position="72"/>
    </location>
</feature>
<keyword evidence="2" id="KW-1133">Transmembrane helix</keyword>
<name>A0A1G2K3L3_9BACT</name>
<evidence type="ECO:0008006" key="5">
    <source>
        <dbReference type="Google" id="ProtNLM"/>
    </source>
</evidence>
<dbReference type="Gene3D" id="2.120.10.30">
    <property type="entry name" value="TolB, C-terminal domain"/>
    <property type="match status" value="1"/>
</dbReference>
<sequence>MEKKPLTIIIAAGVLLLVLIVLLIYMFSGGSKTGGEEPGFFESLFPQGGVRPGGALPTPPEKSDQGEMATGTPEAERAELKKEGKLIQVIKKPVVSPAISQDASRILFFDKQTGNAESVAIDGTNAQKISSTTILGILEALWREPKKDNYVLSYVESDSLKRFIGKTSTSGVIFLPSGITSSQWSPDGNQLAYLLPLAGKTNLVVTDENAKSPKILYSTPIPDFILFWASKNKILLVSRPSGVAPGILFGFDTQTRRADALVADSNGLTILPSPKGTSLLFAKTNSSGKDLKLFVSGIDGKNQKELQYPTLPEKCAFAADNVTFFCAVPKNIGSFAVLPDDWYMGNEFFNDTFYKISATSTVMQEILPTGSFDAINLFTSPDRKYLFFQDKQDGTVWRLVL</sequence>
<accession>A0A1G2K3L3</accession>
<gene>
    <name evidence="3" type="ORF">A2633_02755</name>
</gene>
<proteinExistence type="predicted"/>